<dbReference type="HOGENOM" id="CLU_2846076_0_0_10"/>
<keyword evidence="1" id="KW-0812">Transmembrane</keyword>
<accession>A0A098C1A4</accession>
<protein>
    <submittedName>
        <fullName evidence="2">Putative membrane protein</fullName>
    </submittedName>
</protein>
<keyword evidence="3" id="KW-1185">Reference proteome</keyword>
<evidence type="ECO:0000313" key="2">
    <source>
        <dbReference type="EMBL" id="CEA15702.1"/>
    </source>
</evidence>
<sequence length="65" mass="7611">MTAKKHKGINIIHLLWIPAICFFATCFHNSTNYPYPIEKAINLFFIENENDSVINILNQYQPTKK</sequence>
<feature type="transmembrane region" description="Helical" evidence="1">
    <location>
        <begin position="12"/>
        <end position="30"/>
    </location>
</feature>
<evidence type="ECO:0000313" key="3">
    <source>
        <dbReference type="Proteomes" id="UP000032417"/>
    </source>
</evidence>
<evidence type="ECO:0000256" key="1">
    <source>
        <dbReference type="SAM" id="Phobius"/>
    </source>
</evidence>
<dbReference type="OrthoDB" id="9779074at2"/>
<dbReference type="Proteomes" id="UP000032417">
    <property type="component" value="Chromosome 1"/>
</dbReference>
<dbReference type="EMBL" id="LN515532">
    <property type="protein sequence ID" value="CEA15702.1"/>
    <property type="molecule type" value="Genomic_DNA"/>
</dbReference>
<gene>
    <name evidence="2" type="ORF">ING2E5B_0947</name>
</gene>
<dbReference type="AlphaFoldDB" id="A0A098C1A4"/>
<keyword evidence="1" id="KW-0472">Membrane</keyword>
<name>A0A098C1A4_9BACT</name>
<proteinExistence type="predicted"/>
<reference evidence="2 3" key="1">
    <citation type="submission" date="2014-08" db="EMBL/GenBank/DDBJ databases">
        <authorList>
            <person name="Wibberg D."/>
        </authorList>
    </citation>
    <scope>NUCLEOTIDE SEQUENCE [LARGE SCALE GENOMIC DNA]</scope>
    <source>
        <strain evidence="3">ING2-E5B</strain>
    </source>
</reference>
<dbReference type="KEGG" id="pbt:ING2E5B_0947"/>
<dbReference type="STRING" id="1562970.ING2E5B_0947"/>
<keyword evidence="1" id="KW-1133">Transmembrane helix</keyword>
<organism evidence="2 3">
    <name type="scientific">Fermentimonas caenicola</name>
    <dbReference type="NCBI Taxonomy" id="1562970"/>
    <lineage>
        <taxon>Bacteria</taxon>
        <taxon>Pseudomonadati</taxon>
        <taxon>Bacteroidota</taxon>
        <taxon>Bacteroidia</taxon>
        <taxon>Bacteroidales</taxon>
        <taxon>Dysgonomonadaceae</taxon>
        <taxon>Fermentimonas</taxon>
    </lineage>
</organism>